<dbReference type="Pfam" id="PF25954">
    <property type="entry name" value="Beta-barrel_RND_2"/>
    <property type="match status" value="1"/>
</dbReference>
<dbReference type="Gene3D" id="1.10.287.470">
    <property type="entry name" value="Helix hairpin bin"/>
    <property type="match status" value="1"/>
</dbReference>
<feature type="domain" description="CusB-like beta-barrel" evidence="7">
    <location>
        <begin position="212"/>
        <end position="282"/>
    </location>
</feature>
<dbReference type="Pfam" id="PF25967">
    <property type="entry name" value="RND-MFP_C"/>
    <property type="match status" value="1"/>
</dbReference>
<evidence type="ECO:0000256" key="2">
    <source>
        <dbReference type="ARBA" id="ARBA00009477"/>
    </source>
</evidence>
<evidence type="ECO:0000256" key="4">
    <source>
        <dbReference type="SAM" id="MobiDB-lite"/>
    </source>
</evidence>
<evidence type="ECO:0000256" key="3">
    <source>
        <dbReference type="ARBA" id="ARBA00022448"/>
    </source>
</evidence>
<feature type="domain" description="Multidrug resistance protein MdtA-like C-terminal permuted SH3" evidence="8">
    <location>
        <begin position="289"/>
        <end position="348"/>
    </location>
</feature>
<dbReference type="PANTHER" id="PTHR30469:SF36">
    <property type="entry name" value="BLL3903 PROTEIN"/>
    <property type="match status" value="1"/>
</dbReference>
<keyword evidence="10" id="KW-1185">Reference proteome</keyword>
<feature type="compositionally biased region" description="Basic and acidic residues" evidence="4">
    <location>
        <begin position="374"/>
        <end position="383"/>
    </location>
</feature>
<dbReference type="InterPro" id="IPR058627">
    <property type="entry name" value="MdtA-like_C"/>
</dbReference>
<evidence type="ECO:0000259" key="7">
    <source>
        <dbReference type="Pfam" id="PF25954"/>
    </source>
</evidence>
<dbReference type="SUPFAM" id="SSF111369">
    <property type="entry name" value="HlyD-like secretion proteins"/>
    <property type="match status" value="1"/>
</dbReference>
<protein>
    <submittedName>
        <fullName evidence="9">Efflux RND transporter periplasmic adaptor subunit</fullName>
    </submittedName>
</protein>
<evidence type="ECO:0000256" key="1">
    <source>
        <dbReference type="ARBA" id="ARBA00004196"/>
    </source>
</evidence>
<organism evidence="9 10">
    <name type="scientific">Rubrivirga litoralis</name>
    <dbReference type="NCBI Taxonomy" id="3075598"/>
    <lineage>
        <taxon>Bacteria</taxon>
        <taxon>Pseudomonadati</taxon>
        <taxon>Rhodothermota</taxon>
        <taxon>Rhodothermia</taxon>
        <taxon>Rhodothermales</taxon>
        <taxon>Rubricoccaceae</taxon>
        <taxon>Rubrivirga</taxon>
    </lineage>
</organism>
<gene>
    <name evidence="9" type="ORF">RM540_05285</name>
</gene>
<dbReference type="Gene3D" id="2.40.420.20">
    <property type="match status" value="1"/>
</dbReference>
<dbReference type="Proteomes" id="UP001267426">
    <property type="component" value="Unassembled WGS sequence"/>
</dbReference>
<sequence length="383" mass="40551">MALTRPQKIGLWVGVAVVAVALLLVPRFVGGEAEAEPPSGGADSGRGGGDTLAVTVAPVSQELLEDKVTTTGTLLPWEAVDLRAEVAGRVTALNFSEGSSVRQGQTLVSLDTDVLQAQIEGARTRRDLASVQAQRRRELFEIGGLSRQALDESESEARVLDAELSQLSAEVRRRRIVAPFSGTIGLREVSPGAYLSPGDRVATLRVTSQLRLEFTVPERYLGQVREGEPVRFSVPGQPDPFVATVYATEPAVDQATRAFTVRARVRNPGNVLQPGAFAEVELVLDEVPDALLIPAAAVTTGADSTTVWVLQGGAAVPRAITTGVRTADRVQVTSGLSASDAVLTSGLNQVRPGQPVRPGGAFDPTRVRPAGTPERTREYQAVQ</sequence>
<evidence type="ECO:0000313" key="9">
    <source>
        <dbReference type="EMBL" id="MDT0631158.1"/>
    </source>
</evidence>
<dbReference type="NCBIfam" id="TIGR01730">
    <property type="entry name" value="RND_mfp"/>
    <property type="match status" value="1"/>
</dbReference>
<evidence type="ECO:0000259" key="6">
    <source>
        <dbReference type="Pfam" id="PF25917"/>
    </source>
</evidence>
<dbReference type="Gene3D" id="2.40.30.170">
    <property type="match status" value="1"/>
</dbReference>
<evidence type="ECO:0000313" key="10">
    <source>
        <dbReference type="Proteomes" id="UP001267426"/>
    </source>
</evidence>
<dbReference type="Pfam" id="PF25917">
    <property type="entry name" value="BSH_RND"/>
    <property type="match status" value="1"/>
</dbReference>
<feature type="transmembrane region" description="Helical" evidence="5">
    <location>
        <begin position="9"/>
        <end position="29"/>
    </location>
</feature>
<comment type="similarity">
    <text evidence="2">Belongs to the membrane fusion protein (MFP) (TC 8.A.1) family.</text>
</comment>
<evidence type="ECO:0000256" key="5">
    <source>
        <dbReference type="SAM" id="Phobius"/>
    </source>
</evidence>
<comment type="subcellular location">
    <subcellularLocation>
        <location evidence="1">Cell envelope</location>
    </subcellularLocation>
</comment>
<keyword evidence="5" id="KW-0812">Transmembrane</keyword>
<accession>A0ABU3BPG3</accession>
<name>A0ABU3BPG3_9BACT</name>
<dbReference type="InterPro" id="IPR058625">
    <property type="entry name" value="MdtA-like_BSH"/>
</dbReference>
<feature type="region of interest" description="Disordered" evidence="4">
    <location>
        <begin position="346"/>
        <end position="383"/>
    </location>
</feature>
<evidence type="ECO:0000259" key="8">
    <source>
        <dbReference type="Pfam" id="PF25967"/>
    </source>
</evidence>
<dbReference type="EMBL" id="JAVRHT010000009">
    <property type="protein sequence ID" value="MDT0631158.1"/>
    <property type="molecule type" value="Genomic_DNA"/>
</dbReference>
<keyword evidence="5" id="KW-0472">Membrane</keyword>
<dbReference type="InterPro" id="IPR006143">
    <property type="entry name" value="RND_pump_MFP"/>
</dbReference>
<dbReference type="InterPro" id="IPR058792">
    <property type="entry name" value="Beta-barrel_RND_2"/>
</dbReference>
<dbReference type="PANTHER" id="PTHR30469">
    <property type="entry name" value="MULTIDRUG RESISTANCE PROTEIN MDTA"/>
    <property type="match status" value="1"/>
</dbReference>
<feature type="domain" description="Multidrug resistance protein MdtA-like barrel-sandwich hybrid" evidence="6">
    <location>
        <begin position="79"/>
        <end position="202"/>
    </location>
</feature>
<keyword evidence="5" id="KW-1133">Transmembrane helix</keyword>
<proteinExistence type="inferred from homology"/>
<keyword evidence="3" id="KW-0813">Transport</keyword>
<dbReference type="Gene3D" id="2.40.50.100">
    <property type="match status" value="1"/>
</dbReference>
<reference evidence="9 10" key="1">
    <citation type="submission" date="2023-09" db="EMBL/GenBank/DDBJ databases">
        <authorList>
            <person name="Rey-Velasco X."/>
        </authorList>
    </citation>
    <scope>NUCLEOTIDE SEQUENCE [LARGE SCALE GENOMIC DNA]</scope>
    <source>
        <strain evidence="9 10">F394</strain>
    </source>
</reference>
<dbReference type="RefSeq" id="WP_311662500.1">
    <property type="nucleotide sequence ID" value="NZ_JAVRHT010000009.1"/>
</dbReference>
<comment type="caution">
    <text evidence="9">The sequence shown here is derived from an EMBL/GenBank/DDBJ whole genome shotgun (WGS) entry which is preliminary data.</text>
</comment>